<feature type="compositionally biased region" description="Low complexity" evidence="1">
    <location>
        <begin position="88"/>
        <end position="99"/>
    </location>
</feature>
<dbReference type="EMBL" id="CAJVRM010000733">
    <property type="protein sequence ID" value="CAG8983632.1"/>
    <property type="molecule type" value="Genomic_DNA"/>
</dbReference>
<evidence type="ECO:0000313" key="3">
    <source>
        <dbReference type="Proteomes" id="UP000701801"/>
    </source>
</evidence>
<reference evidence="2" key="1">
    <citation type="submission" date="2021-07" db="EMBL/GenBank/DDBJ databases">
        <authorList>
            <person name="Durling M."/>
        </authorList>
    </citation>
    <scope>NUCLEOTIDE SEQUENCE</scope>
</reference>
<dbReference type="Pfam" id="PF20162">
    <property type="entry name" value="Etd1"/>
    <property type="match status" value="1"/>
</dbReference>
<feature type="compositionally biased region" description="Polar residues" evidence="1">
    <location>
        <begin position="184"/>
        <end position="194"/>
    </location>
</feature>
<feature type="compositionally biased region" description="Polar residues" evidence="1">
    <location>
        <begin position="861"/>
        <end position="870"/>
    </location>
</feature>
<feature type="region of interest" description="Disordered" evidence="1">
    <location>
        <begin position="361"/>
        <end position="431"/>
    </location>
</feature>
<sequence>MKTVIPSLVASSTVGVAAVGLAFARQERTSNPTSNKRVAGDPTHLSILNNGNGTASPSSRPATMSSLTPNRSTLQPSTDPSESPEPPSSTLRPTSTTPRNDLPPSSHARVRRHTMFRQGDGSSPSDGENKRDSGSSRGSWMARRFSAMPTSYNTSPRSSVGPDSPSITHTNGSAAPILAEPDNSPAQLPPNKSNKLVKRASSGKKETEAWARSGSKSKVPTLRRPATSYQRSANLMEQFRNQSSDDPLSRNQSPEIESTIQESTESSNTSPNTAHGSIRASFWSNKASKLGLPSWRPFFQRKSVRFSKDRLAGQSTSKRILVDDSVRPTLVTPDVINFRPSDDPYEFGDDSLPLDSSLVEETEEYDTNVPSVDSKRPRRSLSFHFGSPNGLLSKTGSMKGNKRNAEGRSGGKRHSSAPVSALPGRNIMSADGHSINRPMTMDFFGNPAQEYTFDTPTRRLSGKIELEQQGSAPVTYETPEKAHLVDNSPIEKIVSQLATLDQDAKYSGPSEDDDIDFFHETVFDSLTSRNTGSTGRSRNATLDSMFDESPPSLQGQLNIPLIRNKTHASIVEEDEDMSTPIKESVLPVRDGFSTPVRPTTADSDIPSSPPSFCLATKDFGRLSLDDEEDDEDWTKEDDMGLDNRLSPPSNSNSFRMSASFRAALADVSGNSMSGVTTERPRSNLFEWSEPSNEKLDSLGRSPRPRTAHANQLLDTRGGRTPGRRGPTPIHIRSQSVPVVPDATEHSKLTPKFGTWGLGGKGVSEDWDNDFDFDIPSDDEGDDSTTGKSGMFIPPTIQASQATVVGHVGHIREVCLLVEDLKRLRLLGKEKGLLDGPSAGLWKEAEGIIALAVPDEEDLDLSTPSSPTSMVFNRDASDGKLSHEHEDLDFGDEDLDFGHDSRQTSKPIGNLTGSHERSGGSPYDVKTLRRRSVFTLDDDIFGADSNSPRSVPLPHSPCPSCEKKKSSEVARTVMETMHQHRAISDPLVKEMAAQSANKMPFDTTSLRDLVQRAGVLTRTLGEIIRRADGRALSPDLTPHRESSPAFTRVFTDPQSGTPKSLPRNQSNNSMLNNSPLDSSPSRSLGQRMHMMTVV</sequence>
<gene>
    <name evidence="2" type="ORF">HYALB_00004062</name>
</gene>
<name>A0A9N9M3S1_9HELO</name>
<feature type="compositionally biased region" description="Basic and acidic residues" evidence="1">
    <location>
        <begin position="874"/>
        <end position="887"/>
    </location>
</feature>
<comment type="caution">
    <text evidence="2">The sequence shown here is derived from an EMBL/GenBank/DDBJ whole genome shotgun (WGS) entry which is preliminary data.</text>
</comment>
<dbReference type="GO" id="GO:0005096">
    <property type="term" value="F:GTPase activator activity"/>
    <property type="evidence" value="ECO:0007669"/>
    <property type="project" value="InterPro"/>
</dbReference>
<dbReference type="InterPro" id="IPR045342">
    <property type="entry name" value="Etd1"/>
</dbReference>
<feature type="compositionally biased region" description="Polar residues" evidence="1">
    <location>
        <begin position="148"/>
        <end position="158"/>
    </location>
</feature>
<feature type="region of interest" description="Disordered" evidence="1">
    <location>
        <begin position="1030"/>
        <end position="1093"/>
    </location>
</feature>
<feature type="compositionally biased region" description="Low complexity" evidence="1">
    <location>
        <begin position="252"/>
        <end position="273"/>
    </location>
</feature>
<accession>A0A9N9M3S1</accession>
<evidence type="ECO:0000313" key="2">
    <source>
        <dbReference type="EMBL" id="CAG8983632.1"/>
    </source>
</evidence>
<feature type="compositionally biased region" description="Polar residues" evidence="1">
    <location>
        <begin position="46"/>
        <end position="75"/>
    </location>
</feature>
<feature type="region of interest" description="Disordered" evidence="1">
    <location>
        <begin position="27"/>
        <end position="277"/>
    </location>
</feature>
<dbReference type="OrthoDB" id="5346713at2759"/>
<organism evidence="2 3">
    <name type="scientific">Hymenoscyphus albidus</name>
    <dbReference type="NCBI Taxonomy" id="595503"/>
    <lineage>
        <taxon>Eukaryota</taxon>
        <taxon>Fungi</taxon>
        <taxon>Dikarya</taxon>
        <taxon>Ascomycota</taxon>
        <taxon>Pezizomycotina</taxon>
        <taxon>Leotiomycetes</taxon>
        <taxon>Helotiales</taxon>
        <taxon>Helotiaceae</taxon>
        <taxon>Hymenoscyphus</taxon>
    </lineage>
</organism>
<feature type="region of interest" description="Disordered" evidence="1">
    <location>
        <begin position="589"/>
        <end position="611"/>
    </location>
</feature>
<feature type="compositionally biased region" description="Polar residues" evidence="1">
    <location>
        <begin position="1051"/>
        <end position="1083"/>
    </location>
</feature>
<protein>
    <submittedName>
        <fullName evidence="2">Uncharacterized protein</fullName>
    </submittedName>
</protein>
<feature type="region of interest" description="Disordered" evidence="1">
    <location>
        <begin position="624"/>
        <end position="650"/>
    </location>
</feature>
<feature type="region of interest" description="Disordered" evidence="1">
    <location>
        <begin position="857"/>
        <end position="923"/>
    </location>
</feature>
<keyword evidence="3" id="KW-1185">Reference proteome</keyword>
<feature type="compositionally biased region" description="Polar residues" evidence="1">
    <location>
        <begin position="596"/>
        <end position="606"/>
    </location>
</feature>
<dbReference type="Proteomes" id="UP000701801">
    <property type="component" value="Unassembled WGS sequence"/>
</dbReference>
<dbReference type="AlphaFoldDB" id="A0A9N9M3S1"/>
<feature type="compositionally biased region" description="Polar residues" evidence="1">
    <location>
        <begin position="227"/>
        <end position="251"/>
    </location>
</feature>
<evidence type="ECO:0000256" key="1">
    <source>
        <dbReference type="SAM" id="MobiDB-lite"/>
    </source>
</evidence>
<dbReference type="GO" id="GO:1902412">
    <property type="term" value="P:regulation of mitotic cytokinesis"/>
    <property type="evidence" value="ECO:0007669"/>
    <property type="project" value="InterPro"/>
</dbReference>
<feature type="compositionally biased region" description="Acidic residues" evidence="1">
    <location>
        <begin position="625"/>
        <end position="635"/>
    </location>
</feature>
<feature type="region of interest" description="Disordered" evidence="1">
    <location>
        <begin position="687"/>
        <end position="731"/>
    </location>
</feature>
<proteinExistence type="predicted"/>
<feature type="compositionally biased region" description="Polar residues" evidence="1">
    <location>
        <begin position="903"/>
        <end position="912"/>
    </location>
</feature>